<feature type="transmembrane region" description="Helical" evidence="2">
    <location>
        <begin position="127"/>
        <end position="149"/>
    </location>
</feature>
<organism evidence="3 4">
    <name type="scientific">Hypsibius exemplaris</name>
    <name type="common">Freshwater tardigrade</name>
    <dbReference type="NCBI Taxonomy" id="2072580"/>
    <lineage>
        <taxon>Eukaryota</taxon>
        <taxon>Metazoa</taxon>
        <taxon>Ecdysozoa</taxon>
        <taxon>Tardigrada</taxon>
        <taxon>Eutardigrada</taxon>
        <taxon>Parachela</taxon>
        <taxon>Hypsibioidea</taxon>
        <taxon>Hypsibiidae</taxon>
        <taxon>Hypsibius</taxon>
    </lineage>
</organism>
<dbReference type="OrthoDB" id="5964337at2759"/>
<evidence type="ECO:0000313" key="3">
    <source>
        <dbReference type="EMBL" id="OQV18688.1"/>
    </source>
</evidence>
<name>A0A1W0WU04_HYPEX</name>
<feature type="transmembrane region" description="Helical" evidence="2">
    <location>
        <begin position="232"/>
        <end position="256"/>
    </location>
</feature>
<feature type="transmembrane region" description="Helical" evidence="2">
    <location>
        <begin position="91"/>
        <end position="115"/>
    </location>
</feature>
<dbReference type="InterPro" id="IPR032776">
    <property type="entry name" value="CECR6/TMEM121"/>
</dbReference>
<dbReference type="EMBL" id="MTYJ01000047">
    <property type="protein sequence ID" value="OQV18688.1"/>
    <property type="molecule type" value="Genomic_DNA"/>
</dbReference>
<keyword evidence="4" id="KW-1185">Reference proteome</keyword>
<dbReference type="PANTHER" id="PTHR47399">
    <property type="entry name" value="TRANSMEMBRANE PROTEIN 121B"/>
    <property type="match status" value="1"/>
</dbReference>
<comment type="similarity">
    <text evidence="1">Belongs to the TMEM121 family.</text>
</comment>
<keyword evidence="2" id="KW-0812">Transmembrane</keyword>
<dbReference type="Proteomes" id="UP000192578">
    <property type="component" value="Unassembled WGS sequence"/>
</dbReference>
<sequence>MREFVSRGARLAAVLAIITQGAILDYYLIHYNGAAWAPWIIADVVAVVVFLWCFLYAQRYFETYDRLEQDENRRRTTQEWKKGPKIPRAPAILPLVYLGWLVYSSMLVARIVVIFKSFGSTLSGEKFLGTNLLEFVIAGTAGIFAFILAARSRKPTASQKVCLKFLQYHVLLEIIDSVEFLTILFTAEHTLMIPGFVYDMILAFGCINMILPTLGLYQLSATNFNRPKPRENFYIIQTILSTVFGNMPFLIIRVFLWTDHQFTNALFVMKNIIAIVQNIFELMHYFYPEKDHGKKESERGHDGGGDGGKIAVLGVRSTTRIPEKDDLEGATQRF</sequence>
<evidence type="ECO:0000256" key="2">
    <source>
        <dbReference type="SAM" id="Phobius"/>
    </source>
</evidence>
<reference evidence="4" key="1">
    <citation type="submission" date="2017-01" db="EMBL/GenBank/DDBJ databases">
        <title>Comparative genomics of anhydrobiosis in the tardigrade Hypsibius dujardini.</title>
        <authorList>
            <person name="Yoshida Y."/>
            <person name="Koutsovoulos G."/>
            <person name="Laetsch D."/>
            <person name="Stevens L."/>
            <person name="Kumar S."/>
            <person name="Horikawa D."/>
            <person name="Ishino K."/>
            <person name="Komine S."/>
            <person name="Tomita M."/>
            <person name="Blaxter M."/>
            <person name="Arakawa K."/>
        </authorList>
    </citation>
    <scope>NUCLEOTIDE SEQUENCE [LARGE SCALE GENOMIC DNA]</scope>
    <source>
        <strain evidence="4">Z151</strain>
    </source>
</reference>
<dbReference type="AlphaFoldDB" id="A0A1W0WU04"/>
<comment type="caution">
    <text evidence="3">The sequence shown here is derived from an EMBL/GenBank/DDBJ whole genome shotgun (WGS) entry which is preliminary data.</text>
</comment>
<feature type="transmembrane region" description="Helical" evidence="2">
    <location>
        <begin position="191"/>
        <end position="211"/>
    </location>
</feature>
<protein>
    <submittedName>
        <fullName evidence="3">Uncharacterized protein</fullName>
    </submittedName>
</protein>
<proteinExistence type="inferred from homology"/>
<accession>A0A1W0WU04</accession>
<gene>
    <name evidence="3" type="ORF">BV898_07317</name>
</gene>
<dbReference type="Pfam" id="PF14997">
    <property type="entry name" value="CECR6_TMEM121"/>
    <property type="match status" value="1"/>
</dbReference>
<keyword evidence="2" id="KW-1133">Transmembrane helix</keyword>
<feature type="transmembrane region" description="Helical" evidence="2">
    <location>
        <begin position="12"/>
        <end position="29"/>
    </location>
</feature>
<dbReference type="InterPro" id="IPR026624">
    <property type="entry name" value="CECR6"/>
</dbReference>
<dbReference type="PANTHER" id="PTHR47399:SF1">
    <property type="entry name" value="TRANSMEMBRANE PROTEIN 121B"/>
    <property type="match status" value="1"/>
</dbReference>
<keyword evidence="2" id="KW-0472">Membrane</keyword>
<feature type="transmembrane region" description="Helical" evidence="2">
    <location>
        <begin position="35"/>
        <end position="57"/>
    </location>
</feature>
<evidence type="ECO:0000256" key="1">
    <source>
        <dbReference type="ARBA" id="ARBA00007711"/>
    </source>
</evidence>
<evidence type="ECO:0000313" key="4">
    <source>
        <dbReference type="Proteomes" id="UP000192578"/>
    </source>
</evidence>